<evidence type="ECO:0000313" key="3">
    <source>
        <dbReference type="Proteomes" id="UP000599024"/>
    </source>
</evidence>
<dbReference type="InterPro" id="IPR050696">
    <property type="entry name" value="FtsA/MreB"/>
</dbReference>
<dbReference type="PANTHER" id="PTHR32432">
    <property type="entry name" value="CELL DIVISION PROTEIN FTSA-RELATED"/>
    <property type="match status" value="1"/>
</dbReference>
<evidence type="ECO:0000259" key="1">
    <source>
        <dbReference type="SMART" id="SM00842"/>
    </source>
</evidence>
<evidence type="ECO:0000313" key="2">
    <source>
        <dbReference type="EMBL" id="MBC8209086.1"/>
    </source>
</evidence>
<dbReference type="EMBL" id="JACNLK010000076">
    <property type="protein sequence ID" value="MBC8209086.1"/>
    <property type="molecule type" value="Genomic_DNA"/>
</dbReference>
<dbReference type="Gene3D" id="3.30.420.40">
    <property type="match status" value="2"/>
</dbReference>
<sequence length="352" mass="39080">MNLPFCAKEKLIVGIDIGSHSVKICQLQRSNDEYEVLSLGSNLLPEGAVDDGTLHDPEQVGNIIKNLLKHLKIKNRKVGFAMSGFSVVVKKIALPHMDEELIKDHILSEAEQYIPFDINEVYLDFQDLKTNREGSERTDVLLAAAKKDVVDAYLEMFKSINLFPTVVDVDGFALGNAYKYNHPESSNVALVDIGASKINMNVMLDEAATMARDIVVGSRELTDQIQYELDIDFEEAEALKLGIQPAGDKQAAIEEIFNSRCNQWIEEIKTAIDLYHANNRREPLSKLIICGGGSNITGFAELLEQSIDLPVEQFNPFSNMITNPRKIDPEYLAQVGPEMAIAAGLAIRTSEI</sequence>
<organism evidence="2 3">
    <name type="scientific">Candidatus Desulfatifera sulfidica</name>
    <dbReference type="NCBI Taxonomy" id="2841691"/>
    <lineage>
        <taxon>Bacteria</taxon>
        <taxon>Pseudomonadati</taxon>
        <taxon>Thermodesulfobacteriota</taxon>
        <taxon>Desulfobulbia</taxon>
        <taxon>Desulfobulbales</taxon>
        <taxon>Desulfobulbaceae</taxon>
        <taxon>Candidatus Desulfatifera</taxon>
    </lineage>
</organism>
<comment type="caution">
    <text evidence="2">The sequence shown here is derived from an EMBL/GenBank/DDBJ whole genome shotgun (WGS) entry which is preliminary data.</text>
</comment>
<name>A0A8J6NAB1_9BACT</name>
<dbReference type="PANTHER" id="PTHR32432:SF3">
    <property type="entry name" value="ETHANOLAMINE UTILIZATION PROTEIN EUTJ"/>
    <property type="match status" value="1"/>
</dbReference>
<dbReference type="GO" id="GO:0051301">
    <property type="term" value="P:cell division"/>
    <property type="evidence" value="ECO:0007669"/>
    <property type="project" value="InterPro"/>
</dbReference>
<dbReference type="PIRSF" id="PIRSF019169">
    <property type="entry name" value="PilM"/>
    <property type="match status" value="1"/>
</dbReference>
<feature type="domain" description="SHS2" evidence="1">
    <location>
        <begin position="12"/>
        <end position="178"/>
    </location>
</feature>
<dbReference type="Gene3D" id="3.30.1490.300">
    <property type="match status" value="1"/>
</dbReference>
<dbReference type="InterPro" id="IPR043129">
    <property type="entry name" value="ATPase_NBD"/>
</dbReference>
<dbReference type="InterPro" id="IPR005883">
    <property type="entry name" value="PilM"/>
</dbReference>
<dbReference type="CDD" id="cd24049">
    <property type="entry name" value="ASKHA_NBD_PilM"/>
    <property type="match status" value="1"/>
</dbReference>
<accession>A0A8J6NAB1</accession>
<dbReference type="InterPro" id="IPR003494">
    <property type="entry name" value="SHS2_FtsA"/>
</dbReference>
<dbReference type="SUPFAM" id="SSF53067">
    <property type="entry name" value="Actin-like ATPase domain"/>
    <property type="match status" value="2"/>
</dbReference>
<gene>
    <name evidence="2" type="primary">pilM</name>
    <name evidence="2" type="ORF">H8E79_07970</name>
</gene>
<dbReference type="NCBIfam" id="TIGR01175">
    <property type="entry name" value="pilM"/>
    <property type="match status" value="1"/>
</dbReference>
<protein>
    <submittedName>
        <fullName evidence="2">Type IV pilus assembly protein PilM</fullName>
    </submittedName>
</protein>
<dbReference type="AlphaFoldDB" id="A0A8J6NAB1"/>
<dbReference type="Proteomes" id="UP000599024">
    <property type="component" value="Unassembled WGS sequence"/>
</dbReference>
<dbReference type="SMART" id="SM00842">
    <property type="entry name" value="FtsA"/>
    <property type="match status" value="1"/>
</dbReference>
<reference evidence="2 3" key="1">
    <citation type="submission" date="2020-08" db="EMBL/GenBank/DDBJ databases">
        <title>Bridging the membrane lipid divide: bacteria of the FCB group superphylum have the potential to synthesize archaeal ether lipids.</title>
        <authorList>
            <person name="Villanueva L."/>
            <person name="Von Meijenfeldt F.A.B."/>
            <person name="Westbye A.B."/>
            <person name="Yadav S."/>
            <person name="Hopmans E.C."/>
            <person name="Dutilh B.E."/>
            <person name="Sinninghe Damste J.S."/>
        </authorList>
    </citation>
    <scope>NUCLEOTIDE SEQUENCE [LARGE SCALE GENOMIC DNA]</scope>
    <source>
        <strain evidence="2">NIOZ-UU81</strain>
    </source>
</reference>
<dbReference type="Pfam" id="PF11104">
    <property type="entry name" value="PilM_2"/>
    <property type="match status" value="1"/>
</dbReference>
<proteinExistence type="predicted"/>